<evidence type="ECO:0000256" key="1">
    <source>
        <dbReference type="SAM" id="Coils"/>
    </source>
</evidence>
<feature type="compositionally biased region" description="Acidic residues" evidence="2">
    <location>
        <begin position="81"/>
        <end position="109"/>
    </location>
</feature>
<keyword evidence="1" id="KW-0175">Coiled coil</keyword>
<accession>A0A3N4LTI5</accession>
<feature type="coiled-coil region" evidence="1">
    <location>
        <begin position="223"/>
        <end position="287"/>
    </location>
</feature>
<sequence length="366" mass="41390">METESSGLSTTAGKDKVKEAELMRWVEKNPLTITFSPAGRKKERKERRKELDKSKHAIPDLTAEQVERLAREKVEGAGGTEVEENEYDEEGGGSEDKEMEGDDEGEEGEETRWNAIWDNRDMKAILVCIIKNGKVVDQIAGLQPKERSFKLARDAATARDLIRASGGTIEGGWWIGGNESGKGGWKSLSDGALMEGNLEFIRLVSEAERIWRSSIEIKRAGTAQQVAQAKRTLNAQKGKVEEEKWKMEEVKKVDRKRKEVDGRLKEEEKHKKEAEKLATQSRALKESQEWAKEACEASIRELVSQDKSRMNAHELIEVGQKLREAEEMKKKIEEELASPLEKTVGKTRQVVAGEVFKMVRIVMEHM</sequence>
<reference evidence="3 4" key="1">
    <citation type="journal article" date="2018" name="Nat. Ecol. Evol.">
        <title>Pezizomycetes genomes reveal the molecular basis of ectomycorrhizal truffle lifestyle.</title>
        <authorList>
            <person name="Murat C."/>
            <person name="Payen T."/>
            <person name="Noel B."/>
            <person name="Kuo A."/>
            <person name="Morin E."/>
            <person name="Chen J."/>
            <person name="Kohler A."/>
            <person name="Krizsan K."/>
            <person name="Balestrini R."/>
            <person name="Da Silva C."/>
            <person name="Montanini B."/>
            <person name="Hainaut M."/>
            <person name="Levati E."/>
            <person name="Barry K.W."/>
            <person name="Belfiori B."/>
            <person name="Cichocki N."/>
            <person name="Clum A."/>
            <person name="Dockter R.B."/>
            <person name="Fauchery L."/>
            <person name="Guy J."/>
            <person name="Iotti M."/>
            <person name="Le Tacon F."/>
            <person name="Lindquist E.A."/>
            <person name="Lipzen A."/>
            <person name="Malagnac F."/>
            <person name="Mello A."/>
            <person name="Molinier V."/>
            <person name="Miyauchi S."/>
            <person name="Poulain J."/>
            <person name="Riccioni C."/>
            <person name="Rubini A."/>
            <person name="Sitrit Y."/>
            <person name="Splivallo R."/>
            <person name="Traeger S."/>
            <person name="Wang M."/>
            <person name="Zifcakova L."/>
            <person name="Wipf D."/>
            <person name="Zambonelli A."/>
            <person name="Paolocci F."/>
            <person name="Nowrousian M."/>
            <person name="Ottonello S."/>
            <person name="Baldrian P."/>
            <person name="Spatafora J.W."/>
            <person name="Henrissat B."/>
            <person name="Nagy L.G."/>
            <person name="Aury J.M."/>
            <person name="Wincker P."/>
            <person name="Grigoriev I.V."/>
            <person name="Bonfante P."/>
            <person name="Martin F.M."/>
        </authorList>
    </citation>
    <scope>NUCLEOTIDE SEQUENCE [LARGE SCALE GENOMIC DNA]</scope>
    <source>
        <strain evidence="3 4">ATCC MYA-4762</strain>
    </source>
</reference>
<dbReference type="AlphaFoldDB" id="A0A3N4LTI5"/>
<name>A0A3N4LTI5_9PEZI</name>
<evidence type="ECO:0000256" key="2">
    <source>
        <dbReference type="SAM" id="MobiDB-lite"/>
    </source>
</evidence>
<organism evidence="3 4">
    <name type="scientific">Terfezia boudieri ATCC MYA-4762</name>
    <dbReference type="NCBI Taxonomy" id="1051890"/>
    <lineage>
        <taxon>Eukaryota</taxon>
        <taxon>Fungi</taxon>
        <taxon>Dikarya</taxon>
        <taxon>Ascomycota</taxon>
        <taxon>Pezizomycotina</taxon>
        <taxon>Pezizomycetes</taxon>
        <taxon>Pezizales</taxon>
        <taxon>Pezizaceae</taxon>
        <taxon>Terfezia</taxon>
    </lineage>
</organism>
<evidence type="ECO:0000313" key="4">
    <source>
        <dbReference type="Proteomes" id="UP000267821"/>
    </source>
</evidence>
<proteinExistence type="predicted"/>
<feature type="compositionally biased region" description="Basic and acidic residues" evidence="2">
    <location>
        <begin position="48"/>
        <end position="58"/>
    </location>
</feature>
<gene>
    <name evidence="3" type="ORF">L211DRAFT_849114</name>
</gene>
<feature type="region of interest" description="Disordered" evidence="2">
    <location>
        <begin position="32"/>
        <end position="109"/>
    </location>
</feature>
<protein>
    <submittedName>
        <fullName evidence="3">Uncharacterized protein</fullName>
    </submittedName>
</protein>
<feature type="compositionally biased region" description="Basic and acidic residues" evidence="2">
    <location>
        <begin position="65"/>
        <end position="75"/>
    </location>
</feature>
<keyword evidence="4" id="KW-1185">Reference proteome</keyword>
<evidence type="ECO:0000313" key="3">
    <source>
        <dbReference type="EMBL" id="RPB23941.1"/>
    </source>
</evidence>
<dbReference type="InParanoid" id="A0A3N4LTI5"/>
<dbReference type="EMBL" id="ML121543">
    <property type="protein sequence ID" value="RPB23941.1"/>
    <property type="molecule type" value="Genomic_DNA"/>
</dbReference>
<dbReference type="Proteomes" id="UP000267821">
    <property type="component" value="Unassembled WGS sequence"/>
</dbReference>
<feature type="coiled-coil region" evidence="1">
    <location>
        <begin position="315"/>
        <end position="342"/>
    </location>
</feature>